<organism evidence="2 3">
    <name type="scientific">Chryseobacterium oryctis</name>
    <dbReference type="NCBI Taxonomy" id="2952618"/>
    <lineage>
        <taxon>Bacteria</taxon>
        <taxon>Pseudomonadati</taxon>
        <taxon>Bacteroidota</taxon>
        <taxon>Flavobacteriia</taxon>
        <taxon>Flavobacteriales</taxon>
        <taxon>Weeksellaceae</taxon>
        <taxon>Chryseobacterium group</taxon>
        <taxon>Chryseobacterium</taxon>
    </lineage>
</organism>
<comment type="caution">
    <text evidence="2">The sequence shown here is derived from an EMBL/GenBank/DDBJ whole genome shotgun (WGS) entry which is preliminary data.</text>
</comment>
<name>A0ABT3HPY1_9FLAO</name>
<accession>A0ABT3HPY1</accession>
<keyword evidence="1" id="KW-1133">Transmembrane helix</keyword>
<keyword evidence="3" id="KW-1185">Reference proteome</keyword>
<evidence type="ECO:0000256" key="1">
    <source>
        <dbReference type="SAM" id="Phobius"/>
    </source>
</evidence>
<feature type="transmembrane region" description="Helical" evidence="1">
    <location>
        <begin position="50"/>
        <end position="73"/>
    </location>
</feature>
<feature type="transmembrane region" description="Helical" evidence="1">
    <location>
        <begin position="85"/>
        <end position="102"/>
    </location>
</feature>
<proteinExistence type="predicted"/>
<evidence type="ECO:0008006" key="4">
    <source>
        <dbReference type="Google" id="ProtNLM"/>
    </source>
</evidence>
<protein>
    <recommendedName>
        <fullName evidence="4">DUF4064 domain-containing protein</fullName>
    </recommendedName>
</protein>
<evidence type="ECO:0000313" key="3">
    <source>
        <dbReference type="Proteomes" id="UP001163719"/>
    </source>
</evidence>
<reference evidence="2" key="1">
    <citation type="submission" date="2022-10" db="EMBL/GenBank/DDBJ databases">
        <title>Chryseobacterium babae sp. nov. isolated from the gut of the beetle Oryctes rhinoceros, and Chryseobacterium kimseyorum sp. nov., isolated from a stick insect rearing cage.</title>
        <authorList>
            <person name="Shelomi M."/>
            <person name="Han C.-J."/>
            <person name="Chen W.-M."/>
            <person name="Chen H.-K."/>
            <person name="Liaw S.-J."/>
            <person name="Muhle E."/>
            <person name="Clermont D."/>
        </authorList>
    </citation>
    <scope>NUCLEOTIDE SEQUENCE</scope>
    <source>
        <strain evidence="2">WLa1L2M3</strain>
    </source>
</reference>
<feature type="transmembrane region" description="Helical" evidence="1">
    <location>
        <begin position="7"/>
        <end position="30"/>
    </location>
</feature>
<dbReference type="EMBL" id="JAPDHV010000004">
    <property type="protein sequence ID" value="MCW3161683.1"/>
    <property type="molecule type" value="Genomic_DNA"/>
</dbReference>
<feature type="transmembrane region" description="Helical" evidence="1">
    <location>
        <begin position="108"/>
        <end position="129"/>
    </location>
</feature>
<dbReference type="RefSeq" id="WP_264743626.1">
    <property type="nucleotide sequence ID" value="NZ_JAPDHV010000004.1"/>
</dbReference>
<keyword evidence="1" id="KW-0812">Transmembrane</keyword>
<gene>
    <name evidence="2" type="ORF">OH806_10455</name>
</gene>
<evidence type="ECO:0000313" key="2">
    <source>
        <dbReference type="EMBL" id="MCW3161683.1"/>
    </source>
</evidence>
<sequence length="133" mass="14634">MLRNILAVLGGIFSGSICVWLMESLGHYLYPLPKGMKPNDIEAFKDYIANAPFMALFFVILSYGVAAFVAGFVASKITKNGKHTAAIVCGIIFLFFTVYNMVVLPTPVWFWVLGIVVWGLVLIGSKLAINKKN</sequence>
<keyword evidence="1" id="KW-0472">Membrane</keyword>
<dbReference type="Proteomes" id="UP001163719">
    <property type="component" value="Unassembled WGS sequence"/>
</dbReference>